<evidence type="ECO:0000313" key="3">
    <source>
        <dbReference type="WBParaSite" id="OFLC_0001160701-mRNA-1"/>
    </source>
</evidence>
<dbReference type="Proteomes" id="UP000267606">
    <property type="component" value="Unassembled WGS sequence"/>
</dbReference>
<dbReference type="WBParaSite" id="OFLC_0001160701-mRNA-1">
    <property type="protein sequence ID" value="OFLC_0001160701-mRNA-1"/>
    <property type="gene ID" value="OFLC_0001160701"/>
</dbReference>
<proteinExistence type="predicted"/>
<evidence type="ECO:0000313" key="2">
    <source>
        <dbReference type="Proteomes" id="UP000267606"/>
    </source>
</evidence>
<name>A0A183HVU5_9BILA</name>
<protein>
    <submittedName>
        <fullName evidence="1 3">Uncharacterized protein</fullName>
    </submittedName>
</protein>
<dbReference type="STRING" id="387005.A0A183HVU5"/>
<dbReference type="EMBL" id="UZAJ01016976">
    <property type="protein sequence ID" value="VDO77761.1"/>
    <property type="molecule type" value="Genomic_DNA"/>
</dbReference>
<organism evidence="3">
    <name type="scientific">Onchocerca flexuosa</name>
    <dbReference type="NCBI Taxonomy" id="387005"/>
    <lineage>
        <taxon>Eukaryota</taxon>
        <taxon>Metazoa</taxon>
        <taxon>Ecdysozoa</taxon>
        <taxon>Nematoda</taxon>
        <taxon>Chromadorea</taxon>
        <taxon>Rhabditida</taxon>
        <taxon>Spirurina</taxon>
        <taxon>Spiruromorpha</taxon>
        <taxon>Filarioidea</taxon>
        <taxon>Onchocercidae</taxon>
        <taxon>Onchocerca</taxon>
    </lineage>
</organism>
<gene>
    <name evidence="1" type="ORF">OFLC_LOCUS11605</name>
</gene>
<evidence type="ECO:0000313" key="1">
    <source>
        <dbReference type="EMBL" id="VDO77761.1"/>
    </source>
</evidence>
<reference evidence="3" key="1">
    <citation type="submission" date="2016-06" db="UniProtKB">
        <authorList>
            <consortium name="WormBaseParasite"/>
        </authorList>
    </citation>
    <scope>IDENTIFICATION</scope>
</reference>
<sequence>MISAECSSAAGGKSKISDSVCQSTAGMEGDSTGHQLSNVKLKFLDDSQIIAYTALESTVGQFKRFCLVF</sequence>
<dbReference type="AlphaFoldDB" id="A0A183HVU5"/>
<reference evidence="1 2" key="2">
    <citation type="submission" date="2018-11" db="EMBL/GenBank/DDBJ databases">
        <authorList>
            <consortium name="Pathogen Informatics"/>
        </authorList>
    </citation>
    <scope>NUCLEOTIDE SEQUENCE [LARGE SCALE GENOMIC DNA]</scope>
</reference>
<keyword evidence="2" id="KW-1185">Reference proteome</keyword>
<accession>A0A183HVU5</accession>